<evidence type="ECO:0000313" key="2">
    <source>
        <dbReference type="EMBL" id="PAE90490.1"/>
    </source>
</evidence>
<dbReference type="Pfam" id="PF06898">
    <property type="entry name" value="YqfD"/>
    <property type="match status" value="1"/>
</dbReference>
<dbReference type="EMBL" id="NPCC01000004">
    <property type="protein sequence ID" value="PAE90490.1"/>
    <property type="molecule type" value="Genomic_DNA"/>
</dbReference>
<evidence type="ECO:0000256" key="1">
    <source>
        <dbReference type="SAM" id="Phobius"/>
    </source>
</evidence>
<dbReference type="OMA" id="VRARVWY"/>
<keyword evidence="1" id="KW-1133">Transmembrane helix</keyword>
<keyword evidence="1" id="KW-0812">Transmembrane</keyword>
<dbReference type="InterPro" id="IPR010690">
    <property type="entry name" value="YqfD"/>
</dbReference>
<dbReference type="PIRSF" id="PIRSF029895">
    <property type="entry name" value="SpoIV"/>
    <property type="match status" value="1"/>
</dbReference>
<dbReference type="AlphaFoldDB" id="A0A268P5E9"/>
<name>A0A268P5E9_SHOCL</name>
<comment type="caution">
    <text evidence="2">The sequence shown here is derived from an EMBL/GenBank/DDBJ whole genome shotgun (WGS) entry which is preliminary data.</text>
</comment>
<proteinExistence type="predicted"/>
<gene>
    <name evidence="2" type="primary">yqfD</name>
    <name evidence="2" type="ORF">CHH72_00955</name>
</gene>
<reference evidence="2 3" key="1">
    <citation type="submission" date="2017-07" db="EMBL/GenBank/DDBJ databases">
        <title>Isolation and whole genome analysis of endospore-forming bacteria from heroin.</title>
        <authorList>
            <person name="Kalinowski J."/>
            <person name="Ahrens B."/>
            <person name="Al-Dilaimi A."/>
            <person name="Winkler A."/>
            <person name="Wibberg D."/>
            <person name="Schleenbecker U."/>
            <person name="Ruckert C."/>
            <person name="Wolfel R."/>
            <person name="Grass G."/>
        </authorList>
    </citation>
    <scope>NUCLEOTIDE SEQUENCE [LARGE SCALE GENOMIC DNA]</scope>
    <source>
        <strain evidence="2 3">7539</strain>
    </source>
</reference>
<organism evidence="2 3">
    <name type="scientific">Shouchella clausii</name>
    <name type="common">Alkalihalobacillus clausii</name>
    <dbReference type="NCBI Taxonomy" id="79880"/>
    <lineage>
        <taxon>Bacteria</taxon>
        <taxon>Bacillati</taxon>
        <taxon>Bacillota</taxon>
        <taxon>Bacilli</taxon>
        <taxon>Bacillales</taxon>
        <taxon>Bacillaceae</taxon>
        <taxon>Shouchella</taxon>
    </lineage>
</organism>
<sequence>MRNDFLKSFIGSVTVEVAGQYPERLLNACLKNNIHVWNVRHGGNDNIQFDVALNDIAKIRVLFRHSGCKTTFTKRSGLPFFMKKVKIRAGFAIGMVAFFMLMLFSSSMVWGIHIKGASPHVEQELREVIDEIGIKRGAFQFKLPQPDEVQRIVTEYIDEATWIGVRKKGTTFEFEVVEQVRQEAPELLSPRHLVAAKKAVIHKMFVEDGKAVKKTNDFVEEGELLVSGFIGAEGKEQTVAAKASVIGEIWYTSSVTVPLENTFASLTGEQQSKRMLVLGDIEIPFWNIKEPDYETYETFEQETEWSLFGYRLPIQFRTIDQRETLEFTRTYTKEEAVAVAKEEARRELREKIPEDAEIMSEHVLQEAVENDKVSLMIHYQVLEEIAREKPIIQGD</sequence>
<dbReference type="Proteomes" id="UP000216207">
    <property type="component" value="Unassembled WGS sequence"/>
</dbReference>
<dbReference type="NCBIfam" id="TIGR02876">
    <property type="entry name" value="spore_yqfD"/>
    <property type="match status" value="1"/>
</dbReference>
<evidence type="ECO:0000313" key="3">
    <source>
        <dbReference type="Proteomes" id="UP000216207"/>
    </source>
</evidence>
<keyword evidence="1" id="KW-0472">Membrane</keyword>
<accession>A0A268P5E9</accession>
<protein>
    <submittedName>
        <fullName evidence="2">Sporulation protein YqfD</fullName>
    </submittedName>
</protein>
<feature type="transmembrane region" description="Helical" evidence="1">
    <location>
        <begin position="89"/>
        <end position="112"/>
    </location>
</feature>
<dbReference type="RefSeq" id="WP_011246519.1">
    <property type="nucleotide sequence ID" value="NZ_CP174174.1"/>
</dbReference>